<dbReference type="Proteomes" id="UP000255317">
    <property type="component" value="Unassembled WGS sequence"/>
</dbReference>
<dbReference type="OrthoDB" id="1495241at2"/>
<keyword evidence="3" id="KW-0378">Hydrolase</keyword>
<dbReference type="InterPro" id="IPR035901">
    <property type="entry name" value="GIY-YIG_endonuc_sf"/>
</dbReference>
<dbReference type="InterPro" id="IPR050190">
    <property type="entry name" value="UPF0213_domain"/>
</dbReference>
<comment type="similarity">
    <text evidence="1">Belongs to the UPF0213 family.</text>
</comment>
<proteinExistence type="inferred from homology"/>
<evidence type="ECO:0000259" key="2">
    <source>
        <dbReference type="PROSITE" id="PS50164"/>
    </source>
</evidence>
<dbReference type="PANTHER" id="PTHR34477">
    <property type="entry name" value="UPF0213 PROTEIN YHBQ"/>
    <property type="match status" value="1"/>
</dbReference>
<dbReference type="EMBL" id="QRAO01000001">
    <property type="protein sequence ID" value="RDK88376.1"/>
    <property type="molecule type" value="Genomic_DNA"/>
</dbReference>
<dbReference type="SMART" id="SM00465">
    <property type="entry name" value="GIYc"/>
    <property type="match status" value="1"/>
</dbReference>
<comment type="caution">
    <text evidence="3">The sequence shown here is derived from an EMBL/GenBank/DDBJ whole genome shotgun (WGS) entry which is preliminary data.</text>
</comment>
<reference evidence="3 4" key="1">
    <citation type="submission" date="2018-07" db="EMBL/GenBank/DDBJ databases">
        <title>Genomic Encyclopedia of Type Strains, Phase IV (KMG-IV): sequencing the most valuable type-strain genomes for metagenomic binning, comparative biology and taxonomic classification.</title>
        <authorList>
            <person name="Goeker M."/>
        </authorList>
    </citation>
    <scope>NUCLEOTIDE SEQUENCE [LARGE SCALE GENOMIC DNA]</scope>
    <source>
        <strain evidence="3 4">DSM 101478</strain>
    </source>
</reference>
<name>A0A370QJ55_9FLAO</name>
<evidence type="ECO:0000313" key="4">
    <source>
        <dbReference type="Proteomes" id="UP000255317"/>
    </source>
</evidence>
<feature type="domain" description="GIY-YIG" evidence="2">
    <location>
        <begin position="2"/>
        <end position="77"/>
    </location>
</feature>
<keyword evidence="3" id="KW-0540">Nuclease</keyword>
<dbReference type="RefSeq" id="WP_115122089.1">
    <property type="nucleotide sequence ID" value="NZ_QRAO01000001.1"/>
</dbReference>
<dbReference type="Gene3D" id="3.40.1440.10">
    <property type="entry name" value="GIY-YIG endonuclease"/>
    <property type="match status" value="1"/>
</dbReference>
<dbReference type="Pfam" id="PF01541">
    <property type="entry name" value="GIY-YIG"/>
    <property type="match status" value="1"/>
</dbReference>
<organism evidence="3 4">
    <name type="scientific">Marinirhabdus gelatinilytica</name>
    <dbReference type="NCBI Taxonomy" id="1703343"/>
    <lineage>
        <taxon>Bacteria</taxon>
        <taxon>Pseudomonadati</taxon>
        <taxon>Bacteroidota</taxon>
        <taxon>Flavobacteriia</taxon>
        <taxon>Flavobacteriales</taxon>
        <taxon>Flavobacteriaceae</taxon>
    </lineage>
</organism>
<dbReference type="AlphaFoldDB" id="A0A370QJ55"/>
<dbReference type="InterPro" id="IPR000305">
    <property type="entry name" value="GIY-YIG_endonuc"/>
</dbReference>
<protein>
    <submittedName>
        <fullName evidence="3">Putative endonuclease</fullName>
    </submittedName>
</protein>
<evidence type="ECO:0000256" key="1">
    <source>
        <dbReference type="ARBA" id="ARBA00007435"/>
    </source>
</evidence>
<gene>
    <name evidence="3" type="ORF">C8D94_101247</name>
</gene>
<dbReference type="PROSITE" id="PS50164">
    <property type="entry name" value="GIY_YIG"/>
    <property type="match status" value="1"/>
</dbReference>
<keyword evidence="4" id="KW-1185">Reference proteome</keyword>
<keyword evidence="3" id="KW-0255">Endonuclease</keyword>
<dbReference type="CDD" id="cd10456">
    <property type="entry name" value="GIY-YIG_UPF0213"/>
    <property type="match status" value="1"/>
</dbReference>
<dbReference type="SUPFAM" id="SSF82771">
    <property type="entry name" value="GIY-YIG endonuclease"/>
    <property type="match status" value="1"/>
</dbReference>
<evidence type="ECO:0000313" key="3">
    <source>
        <dbReference type="EMBL" id="RDK88376.1"/>
    </source>
</evidence>
<sequence length="103" mass="12191">MARGYFYILKCADDSYYVGSTQSVLKRVKEHLIGKGAVYTSKRLPLALVYFEEHHSKDSAYLREMQLKKWSRKKKEALILNWTEVLEKAAECQNKMHHKFHNQ</sequence>
<dbReference type="PANTHER" id="PTHR34477:SF1">
    <property type="entry name" value="UPF0213 PROTEIN YHBQ"/>
    <property type="match status" value="1"/>
</dbReference>
<accession>A0A370QJ55</accession>
<dbReference type="GO" id="GO:0004519">
    <property type="term" value="F:endonuclease activity"/>
    <property type="evidence" value="ECO:0007669"/>
    <property type="project" value="UniProtKB-KW"/>
</dbReference>